<evidence type="ECO:0000313" key="3">
    <source>
        <dbReference type="EMBL" id="NHZ78458.1"/>
    </source>
</evidence>
<keyword evidence="4" id="KW-1185">Reference proteome</keyword>
<feature type="signal peptide" evidence="1">
    <location>
        <begin position="1"/>
        <end position="21"/>
    </location>
</feature>
<name>A0ABX0N8V2_9BURK</name>
<dbReference type="EMBL" id="WHJG01000003">
    <property type="protein sequence ID" value="NHZ78458.1"/>
    <property type="molecule type" value="Genomic_DNA"/>
</dbReference>
<dbReference type="PROSITE" id="PS50927">
    <property type="entry name" value="BULB_LECTIN"/>
    <property type="match status" value="1"/>
</dbReference>
<feature type="chain" id="PRO_5045696343" description="Bulb-type lectin domain-containing protein" evidence="1">
    <location>
        <begin position="22"/>
        <end position="316"/>
    </location>
</feature>
<dbReference type="InterPro" id="IPR001480">
    <property type="entry name" value="Bulb-type_lectin_dom"/>
</dbReference>
<evidence type="ECO:0000313" key="4">
    <source>
        <dbReference type="Proteomes" id="UP000621455"/>
    </source>
</evidence>
<dbReference type="SMART" id="SM00108">
    <property type="entry name" value="B_lectin"/>
    <property type="match status" value="1"/>
</dbReference>
<evidence type="ECO:0000259" key="2">
    <source>
        <dbReference type="PROSITE" id="PS50927"/>
    </source>
</evidence>
<reference evidence="3 4" key="1">
    <citation type="submission" date="2019-10" db="EMBL/GenBank/DDBJ databases">
        <title>Taxonomy of Antarctic Massilia spp.: description of Massilia rubra sp. nov., Massilia aquatica sp. nov., Massilia mucilaginosa sp. nov., Massilia frigida sp. nov. isolated from streams, lakes and regoliths.</title>
        <authorList>
            <person name="Holochova P."/>
            <person name="Sedlacek I."/>
            <person name="Kralova S."/>
            <person name="Maslanova I."/>
            <person name="Busse H.-J."/>
            <person name="Stankova E."/>
            <person name="Vrbovska V."/>
            <person name="Kovarovic V."/>
            <person name="Bartak M."/>
            <person name="Svec P."/>
            <person name="Pantucek R."/>
        </authorList>
    </citation>
    <scope>NUCLEOTIDE SEQUENCE [LARGE SCALE GENOMIC DNA]</scope>
    <source>
        <strain evidence="3 4">CCM 8695</strain>
    </source>
</reference>
<organism evidence="3 4">
    <name type="scientific">Massilia frigida</name>
    <dbReference type="NCBI Taxonomy" id="2609281"/>
    <lineage>
        <taxon>Bacteria</taxon>
        <taxon>Pseudomonadati</taxon>
        <taxon>Pseudomonadota</taxon>
        <taxon>Betaproteobacteria</taxon>
        <taxon>Burkholderiales</taxon>
        <taxon>Oxalobacteraceae</taxon>
        <taxon>Telluria group</taxon>
        <taxon>Massilia</taxon>
    </lineage>
</organism>
<dbReference type="SUPFAM" id="SSF51110">
    <property type="entry name" value="alpha-D-mannose-specific plant lectins"/>
    <property type="match status" value="1"/>
</dbReference>
<sequence length="316" mass="35027">MRMKNIVLALGLTLVASSVLAASRMGHYENLQKGQYLQSPGGAYSLMMQTDGSLVMYRRDGTVRYSMGKHGQFAAMQGDGNFVLYSAFTVKLWQTNTAGQGGMYIEILDDGNLRIMPLGPVQWPVWEIGAERHDQDPTQAGDIVGRDLDVPGAGFAGHIGLWDGTQVYEAMGGQPQNAIRTSSLNEFKSASKYWGKTSPKIPAGLQENRCYLAYCTNQGYDHRVFESRVAIAQRAAQIRALGADYTLGRFATRATWASETQRATRGTYRCDTFVLDLLIASTAHQNANNEQAQWSNYVWNLWNGPKLPLTVFDAFR</sequence>
<dbReference type="RefSeq" id="WP_167085273.1">
    <property type="nucleotide sequence ID" value="NZ_WHJG01000003.1"/>
</dbReference>
<accession>A0ABX0N8V2</accession>
<evidence type="ECO:0000256" key="1">
    <source>
        <dbReference type="SAM" id="SignalP"/>
    </source>
</evidence>
<gene>
    <name evidence="3" type="ORF">F2P44_04040</name>
</gene>
<feature type="domain" description="Bulb-type lectin" evidence="2">
    <location>
        <begin position="22"/>
        <end position="128"/>
    </location>
</feature>
<dbReference type="Gene3D" id="2.90.10.10">
    <property type="entry name" value="Bulb-type lectin domain"/>
    <property type="match status" value="2"/>
</dbReference>
<protein>
    <recommendedName>
        <fullName evidence="2">Bulb-type lectin domain-containing protein</fullName>
    </recommendedName>
</protein>
<dbReference type="InterPro" id="IPR036426">
    <property type="entry name" value="Bulb-type_lectin_dom_sf"/>
</dbReference>
<comment type="caution">
    <text evidence="3">The sequence shown here is derived from an EMBL/GenBank/DDBJ whole genome shotgun (WGS) entry which is preliminary data.</text>
</comment>
<keyword evidence="1" id="KW-0732">Signal</keyword>
<proteinExistence type="predicted"/>
<dbReference type="Proteomes" id="UP000621455">
    <property type="component" value="Unassembled WGS sequence"/>
</dbReference>